<feature type="region of interest" description="Disordered" evidence="3">
    <location>
        <begin position="1"/>
        <end position="102"/>
    </location>
</feature>
<keyword evidence="6" id="KW-1185">Reference proteome</keyword>
<evidence type="ECO:0000313" key="6">
    <source>
        <dbReference type="Proteomes" id="UP001302126"/>
    </source>
</evidence>
<dbReference type="Gene3D" id="3.10.110.10">
    <property type="entry name" value="Ubiquitin Conjugating Enzyme"/>
    <property type="match status" value="1"/>
</dbReference>
<feature type="compositionally biased region" description="Basic and acidic residues" evidence="3">
    <location>
        <begin position="1"/>
        <end position="12"/>
    </location>
</feature>
<keyword evidence="1" id="KW-0808">Transferase</keyword>
<evidence type="ECO:0000256" key="3">
    <source>
        <dbReference type="SAM" id="MobiDB-lite"/>
    </source>
</evidence>
<keyword evidence="2" id="KW-0833">Ubl conjugation pathway</keyword>
<dbReference type="InterPro" id="IPR000608">
    <property type="entry name" value="UBC"/>
</dbReference>
<feature type="compositionally biased region" description="Basic residues" evidence="3">
    <location>
        <begin position="35"/>
        <end position="44"/>
    </location>
</feature>
<evidence type="ECO:0000259" key="4">
    <source>
        <dbReference type="PROSITE" id="PS50127"/>
    </source>
</evidence>
<gene>
    <name evidence="5" type="ORF">QBC35DRAFT_456050</name>
</gene>
<dbReference type="Proteomes" id="UP001302126">
    <property type="component" value="Unassembled WGS sequence"/>
</dbReference>
<protein>
    <recommendedName>
        <fullName evidence="4">UBC core domain-containing protein</fullName>
    </recommendedName>
</protein>
<reference evidence="5" key="2">
    <citation type="submission" date="2023-05" db="EMBL/GenBank/DDBJ databases">
        <authorList>
            <consortium name="Lawrence Berkeley National Laboratory"/>
            <person name="Steindorff A."/>
            <person name="Hensen N."/>
            <person name="Bonometti L."/>
            <person name="Westerberg I."/>
            <person name="Brannstrom I.O."/>
            <person name="Guillou S."/>
            <person name="Cros-Aarteil S."/>
            <person name="Calhoun S."/>
            <person name="Haridas S."/>
            <person name="Kuo A."/>
            <person name="Mondo S."/>
            <person name="Pangilinan J."/>
            <person name="Riley R."/>
            <person name="Labutti K."/>
            <person name="Andreopoulos B."/>
            <person name="Lipzen A."/>
            <person name="Chen C."/>
            <person name="Yanf M."/>
            <person name="Daum C."/>
            <person name="Ng V."/>
            <person name="Clum A."/>
            <person name="Ohm R."/>
            <person name="Martin F."/>
            <person name="Silar P."/>
            <person name="Natvig D."/>
            <person name="Lalanne C."/>
            <person name="Gautier V."/>
            <person name="Ament-Velasquez S.L."/>
            <person name="Kruys A."/>
            <person name="Hutchinson M.I."/>
            <person name="Powell A.J."/>
            <person name="Barry K."/>
            <person name="Miller A.N."/>
            <person name="Grigoriev I.V."/>
            <person name="Debuchy R."/>
            <person name="Gladieux P."/>
            <person name="Thoren M.H."/>
            <person name="Johannesson H."/>
        </authorList>
    </citation>
    <scope>NUCLEOTIDE SEQUENCE</scope>
    <source>
        <strain evidence="5">PSN309</strain>
    </source>
</reference>
<feature type="region of interest" description="Disordered" evidence="3">
    <location>
        <begin position="567"/>
        <end position="596"/>
    </location>
</feature>
<feature type="compositionally biased region" description="Polar residues" evidence="3">
    <location>
        <begin position="574"/>
        <end position="591"/>
    </location>
</feature>
<dbReference type="InterPro" id="IPR016135">
    <property type="entry name" value="UBQ-conjugating_enzyme/RWD"/>
</dbReference>
<dbReference type="Pfam" id="PF00179">
    <property type="entry name" value="UQ_con"/>
    <property type="match status" value="1"/>
</dbReference>
<feature type="region of interest" description="Disordered" evidence="3">
    <location>
        <begin position="293"/>
        <end position="324"/>
    </location>
</feature>
<dbReference type="EMBL" id="MU864531">
    <property type="protein sequence ID" value="KAK4183689.1"/>
    <property type="molecule type" value="Genomic_DNA"/>
</dbReference>
<sequence length="873" mass="96326">MSPFRNKLEKGMQKMQGILRPSKRRISEDNEPTKHQKQPRKTTKSKPGDKSKAIPIHSNPIQSPTPPSTSASESMSNYRYEDTGGPSGLGSSDNPIDLSEKVHDLPGSNAKNPIDLTLEDASAAVIVAKHRQEQIDSDEAMALALQQDFEDELRDPISDRSLAMGCHNPDAPRNINDVSELERWRKDLNAFPCGNYICKEHIIPVKADGLIAEIRKRLEDGYLHPLLRCGNCEVWNCICGKVHGDSKKPKLGPVFTVGEKKGCKITWCCDQGRLFLAFSLLCGFQPSGLVPRPVKPTKSKKTAAPVPPPKFPDLPNSGSGTSTQSYAALQPPPWPAMMGQFLFDEVPAMVTSNSASAFSKGTGYGDHCKMNKTSSLGGLTTQSAIHEASRYFFALSCVLPDPNREKPDVFDHSPHPGLAVLLMRSRMLDLAIQITRSITIQEMDTSADVISGALQFLTTIANHWDLNPVLFCDQVFFPKSEQLHEFTLSKDGSEKKRVEGYETGQSACAVLEQAALRCQVFISGTSKLGLDATQQAGSETRLAKQICELSRGLQVYRDQMGSYLDSVVKPPPKDTSSGTSMSPAPNVITRSRSAKGKEAELASTVRTALTEMAEFHKEQRASEVAAEVFNLDYYRDFSATAAKTSGSKTGSMRKLFAQITSLHTDLPDGIYVRYAEGRPDMLKFIIIGPSNTPYEHGIFEFDMLCHADFPSHPPKVQFKTTNGGRVRFNPNLYENGKVCLSLLGTWDKSSWDPATSTILQVLVSIQSMILIDKPYYNEPGFEHRVNNAQAELYNNNIRSETVTAAILPWLTTDKMLTSIWGDIARKHFELKNSLILETVMTWGNRGEIPGKLAEDLRNSLGVFRGHTAEPKLG</sequence>
<dbReference type="GO" id="GO:0016740">
    <property type="term" value="F:transferase activity"/>
    <property type="evidence" value="ECO:0007669"/>
    <property type="project" value="UniProtKB-KW"/>
</dbReference>
<evidence type="ECO:0000313" key="5">
    <source>
        <dbReference type="EMBL" id="KAK4183689.1"/>
    </source>
</evidence>
<dbReference type="PROSITE" id="PS50127">
    <property type="entry name" value="UBC_2"/>
    <property type="match status" value="1"/>
</dbReference>
<proteinExistence type="predicted"/>
<comment type="caution">
    <text evidence="5">The sequence shown here is derived from an EMBL/GenBank/DDBJ whole genome shotgun (WGS) entry which is preliminary data.</text>
</comment>
<accession>A0AAN6WKT9</accession>
<evidence type="ECO:0000256" key="2">
    <source>
        <dbReference type="ARBA" id="ARBA00022786"/>
    </source>
</evidence>
<feature type="compositionally biased region" description="Basic and acidic residues" evidence="3">
    <location>
        <begin position="25"/>
        <end position="34"/>
    </location>
</feature>
<evidence type="ECO:0000256" key="1">
    <source>
        <dbReference type="ARBA" id="ARBA00022679"/>
    </source>
</evidence>
<feature type="compositionally biased region" description="Low complexity" evidence="3">
    <location>
        <begin position="58"/>
        <end position="76"/>
    </location>
</feature>
<dbReference type="SMART" id="SM00212">
    <property type="entry name" value="UBCc"/>
    <property type="match status" value="1"/>
</dbReference>
<reference evidence="5" key="1">
    <citation type="journal article" date="2023" name="Mol. Phylogenet. Evol.">
        <title>Genome-scale phylogeny and comparative genomics of the fungal order Sordariales.</title>
        <authorList>
            <person name="Hensen N."/>
            <person name="Bonometti L."/>
            <person name="Westerberg I."/>
            <person name="Brannstrom I.O."/>
            <person name="Guillou S."/>
            <person name="Cros-Aarteil S."/>
            <person name="Calhoun S."/>
            <person name="Haridas S."/>
            <person name="Kuo A."/>
            <person name="Mondo S."/>
            <person name="Pangilinan J."/>
            <person name="Riley R."/>
            <person name="LaButti K."/>
            <person name="Andreopoulos B."/>
            <person name="Lipzen A."/>
            <person name="Chen C."/>
            <person name="Yan M."/>
            <person name="Daum C."/>
            <person name="Ng V."/>
            <person name="Clum A."/>
            <person name="Steindorff A."/>
            <person name="Ohm R.A."/>
            <person name="Martin F."/>
            <person name="Silar P."/>
            <person name="Natvig D.O."/>
            <person name="Lalanne C."/>
            <person name="Gautier V."/>
            <person name="Ament-Velasquez S.L."/>
            <person name="Kruys A."/>
            <person name="Hutchinson M.I."/>
            <person name="Powell A.J."/>
            <person name="Barry K."/>
            <person name="Miller A.N."/>
            <person name="Grigoriev I.V."/>
            <person name="Debuchy R."/>
            <person name="Gladieux P."/>
            <person name="Hiltunen Thoren M."/>
            <person name="Johannesson H."/>
        </authorList>
    </citation>
    <scope>NUCLEOTIDE SEQUENCE</scope>
    <source>
        <strain evidence="5">PSN309</strain>
    </source>
</reference>
<name>A0AAN6WKT9_9PEZI</name>
<dbReference type="PANTHER" id="PTHR46116">
    <property type="entry name" value="(E3-INDEPENDENT) E2 UBIQUITIN-CONJUGATING ENZYME"/>
    <property type="match status" value="1"/>
</dbReference>
<feature type="domain" description="UBC core" evidence="4">
    <location>
        <begin position="650"/>
        <end position="806"/>
    </location>
</feature>
<organism evidence="5 6">
    <name type="scientific">Podospora australis</name>
    <dbReference type="NCBI Taxonomy" id="1536484"/>
    <lineage>
        <taxon>Eukaryota</taxon>
        <taxon>Fungi</taxon>
        <taxon>Dikarya</taxon>
        <taxon>Ascomycota</taxon>
        <taxon>Pezizomycotina</taxon>
        <taxon>Sordariomycetes</taxon>
        <taxon>Sordariomycetidae</taxon>
        <taxon>Sordariales</taxon>
        <taxon>Podosporaceae</taxon>
        <taxon>Podospora</taxon>
    </lineage>
</organism>
<dbReference type="AlphaFoldDB" id="A0AAN6WKT9"/>
<dbReference type="SUPFAM" id="SSF54495">
    <property type="entry name" value="UBC-like"/>
    <property type="match status" value="1"/>
</dbReference>